<organism evidence="2 3">
    <name type="scientific">Linum tenue</name>
    <dbReference type="NCBI Taxonomy" id="586396"/>
    <lineage>
        <taxon>Eukaryota</taxon>
        <taxon>Viridiplantae</taxon>
        <taxon>Streptophyta</taxon>
        <taxon>Embryophyta</taxon>
        <taxon>Tracheophyta</taxon>
        <taxon>Spermatophyta</taxon>
        <taxon>Magnoliopsida</taxon>
        <taxon>eudicotyledons</taxon>
        <taxon>Gunneridae</taxon>
        <taxon>Pentapetalae</taxon>
        <taxon>rosids</taxon>
        <taxon>fabids</taxon>
        <taxon>Malpighiales</taxon>
        <taxon>Linaceae</taxon>
        <taxon>Linum</taxon>
    </lineage>
</organism>
<dbReference type="EMBL" id="CAMGYJ010000006">
    <property type="protein sequence ID" value="CAI0435443.1"/>
    <property type="molecule type" value="Genomic_DNA"/>
</dbReference>
<evidence type="ECO:0000313" key="3">
    <source>
        <dbReference type="Proteomes" id="UP001154282"/>
    </source>
</evidence>
<protein>
    <submittedName>
        <fullName evidence="2">Uncharacterized protein</fullName>
    </submittedName>
</protein>
<sequence length="448" mass="49864">MELVAAWKLAVCGWSWGLPGKLCRVVVALAEEGHDSSVELATRKPIMVVGTGKTIALLLAWVTGNLRKKSSSKRWIGFGVRFGGLELEGKSELVTGELLKIRGYLEQELLGQGSSLAVMEWRDTHEALRLVDDYLKETMTVMGPSFLELVAMKQLGIGCGENSHKVGEVLMEKSIFVKMVEVRVLRVGLMVQGMKNKSIFVRMLEMGLKGLMMKIFRSGGLGIPVRQEMFLMLGLMVKVGEGSNDGVDGEGNREEQEGEDILKMKKRKDRDSEKIGEDVAKSKKRKGAAVKPMHLSIAAVHLQRLLMWAKLQVTKEAEQEVVSGGALYNGVQQLGVGSWKEILRSRGQSFNNRTEVDFRDKWRNMNRWKPMAASIFRNAEPILLPVKFAISRRFCLASRLSLELHGLFSLDSARFSCNHGGNLLCIYPQLPFDSLQGDGFISHQLVSA</sequence>
<keyword evidence="3" id="KW-1185">Reference proteome</keyword>
<feature type="compositionally biased region" description="Basic and acidic residues" evidence="1">
    <location>
        <begin position="250"/>
        <end position="281"/>
    </location>
</feature>
<dbReference type="SUPFAM" id="SSF46689">
    <property type="entry name" value="Homeodomain-like"/>
    <property type="match status" value="1"/>
</dbReference>
<dbReference type="PANTHER" id="PTHR46993">
    <property type="entry name" value="MYB TRANSCRIPTION FACTOR"/>
    <property type="match status" value="1"/>
</dbReference>
<feature type="region of interest" description="Disordered" evidence="1">
    <location>
        <begin position="244"/>
        <end position="286"/>
    </location>
</feature>
<dbReference type="Proteomes" id="UP001154282">
    <property type="component" value="Unassembled WGS sequence"/>
</dbReference>
<dbReference type="CDD" id="cd11660">
    <property type="entry name" value="SANT_TRF"/>
    <property type="match status" value="1"/>
</dbReference>
<accession>A0AAV0LM74</accession>
<reference evidence="2" key="1">
    <citation type="submission" date="2022-08" db="EMBL/GenBank/DDBJ databases">
        <authorList>
            <person name="Gutierrez-Valencia J."/>
        </authorList>
    </citation>
    <scope>NUCLEOTIDE SEQUENCE</scope>
</reference>
<dbReference type="PANTHER" id="PTHR46993:SF6">
    <property type="entry name" value="MYB TRANSCRIPTION FACTOR"/>
    <property type="match status" value="1"/>
</dbReference>
<evidence type="ECO:0000313" key="2">
    <source>
        <dbReference type="EMBL" id="CAI0435443.1"/>
    </source>
</evidence>
<dbReference type="InterPro" id="IPR009057">
    <property type="entry name" value="Homeodomain-like_sf"/>
</dbReference>
<evidence type="ECO:0000256" key="1">
    <source>
        <dbReference type="SAM" id="MobiDB-lite"/>
    </source>
</evidence>
<dbReference type="Gene3D" id="1.10.246.220">
    <property type="match status" value="1"/>
</dbReference>
<comment type="caution">
    <text evidence="2">The sequence shown here is derived from an EMBL/GenBank/DDBJ whole genome shotgun (WGS) entry which is preliminary data.</text>
</comment>
<gene>
    <name evidence="2" type="ORF">LITE_LOCUS24702</name>
</gene>
<dbReference type="AlphaFoldDB" id="A0AAV0LM74"/>
<name>A0AAV0LM74_9ROSI</name>
<proteinExistence type="predicted"/>